<protein>
    <submittedName>
        <fullName evidence="9">Beta-Ala-Xaa dipeptidase</fullName>
        <ecNumber evidence="9">3.4.13.-</ecNumber>
    </submittedName>
</protein>
<comment type="caution">
    <text evidence="9">The sequence shown here is derived from an EMBL/GenBank/DDBJ whole genome shotgun (WGS) entry which is preliminary data.</text>
</comment>
<dbReference type="Proteomes" id="UP000233425">
    <property type="component" value="Unassembled WGS sequence"/>
</dbReference>
<dbReference type="Gene3D" id="3.30.70.360">
    <property type="match status" value="2"/>
</dbReference>
<dbReference type="SUPFAM" id="SSF55031">
    <property type="entry name" value="Bacterial exopeptidase dimerisation domain"/>
    <property type="match status" value="1"/>
</dbReference>
<comment type="cofactor">
    <cofactor evidence="1">
        <name>Zn(2+)</name>
        <dbReference type="ChEBI" id="CHEBI:29105"/>
    </cofactor>
</comment>
<dbReference type="GO" id="GO:0016805">
    <property type="term" value="F:dipeptidase activity"/>
    <property type="evidence" value="ECO:0007669"/>
    <property type="project" value="UniProtKB-KW"/>
</dbReference>
<evidence type="ECO:0000256" key="1">
    <source>
        <dbReference type="ARBA" id="ARBA00001947"/>
    </source>
</evidence>
<dbReference type="PANTHER" id="PTHR43808">
    <property type="entry name" value="ACETYLORNITHINE DEACETYLASE"/>
    <property type="match status" value="1"/>
</dbReference>
<evidence type="ECO:0000313" key="10">
    <source>
        <dbReference type="Proteomes" id="UP000233425"/>
    </source>
</evidence>
<name>A0A2N0ULA5_9FIRM</name>
<proteinExistence type="inferred from homology"/>
<dbReference type="GO" id="GO:0006526">
    <property type="term" value="P:L-arginine biosynthetic process"/>
    <property type="evidence" value="ECO:0007669"/>
    <property type="project" value="TreeGrafter"/>
</dbReference>
<dbReference type="Gene3D" id="3.40.630.10">
    <property type="entry name" value="Zn peptidases"/>
    <property type="match status" value="1"/>
</dbReference>
<dbReference type="GO" id="GO:0006508">
    <property type="term" value="P:proteolysis"/>
    <property type="evidence" value="ECO:0007669"/>
    <property type="project" value="UniProtKB-KW"/>
</dbReference>
<keyword evidence="5 9" id="KW-0378">Hydrolase</keyword>
<dbReference type="GO" id="GO:0008270">
    <property type="term" value="F:zinc ion binding"/>
    <property type="evidence" value="ECO:0007669"/>
    <property type="project" value="InterPro"/>
</dbReference>
<dbReference type="GO" id="GO:0008237">
    <property type="term" value="F:metallopeptidase activity"/>
    <property type="evidence" value="ECO:0007669"/>
    <property type="project" value="UniProtKB-KW"/>
</dbReference>
<evidence type="ECO:0000256" key="7">
    <source>
        <dbReference type="ARBA" id="ARBA00022997"/>
    </source>
</evidence>
<evidence type="ECO:0000256" key="2">
    <source>
        <dbReference type="ARBA" id="ARBA00006247"/>
    </source>
</evidence>
<keyword evidence="6" id="KW-0862">Zinc</keyword>
<dbReference type="GO" id="GO:0008777">
    <property type="term" value="F:acetylornithine deacetylase activity"/>
    <property type="evidence" value="ECO:0007669"/>
    <property type="project" value="TreeGrafter"/>
</dbReference>
<dbReference type="NCBIfam" id="TIGR01887">
    <property type="entry name" value="dipeptidaselike"/>
    <property type="match status" value="1"/>
</dbReference>
<evidence type="ECO:0000256" key="6">
    <source>
        <dbReference type="ARBA" id="ARBA00022833"/>
    </source>
</evidence>
<keyword evidence="4" id="KW-0479">Metal-binding</keyword>
<accession>A0A2N0ULA5</accession>
<dbReference type="InterPro" id="IPR050072">
    <property type="entry name" value="Peptidase_M20A"/>
</dbReference>
<evidence type="ECO:0000256" key="8">
    <source>
        <dbReference type="ARBA" id="ARBA00023049"/>
    </source>
</evidence>
<evidence type="ECO:0000256" key="4">
    <source>
        <dbReference type="ARBA" id="ARBA00022723"/>
    </source>
</evidence>
<evidence type="ECO:0000256" key="5">
    <source>
        <dbReference type="ARBA" id="ARBA00022801"/>
    </source>
</evidence>
<keyword evidence="10" id="KW-1185">Reference proteome</keyword>
<keyword evidence="7 9" id="KW-0224">Dipeptidase</keyword>
<dbReference type="AlphaFoldDB" id="A0A2N0ULA5"/>
<comment type="similarity">
    <text evidence="2">Belongs to the peptidase M20A family.</text>
</comment>
<dbReference type="PANTHER" id="PTHR43808:SF31">
    <property type="entry name" value="N-ACETYL-L-CITRULLINE DEACETYLASE"/>
    <property type="match status" value="1"/>
</dbReference>
<sequence length="453" mass="49444">MFGNKILDYKDELLKDLDTLLSFESVDGEKNDECDKALDFILKRAEDFGLTGERTTDKSGHITLGDSGKLCGVLTHLDVVPAGNSWSVPPYALTEKDGRLYGRGIADDKGAALVTLYCLKAIKDSGVKGVNTLRAIYGTGEETGMEDMENYFKGNPLPDMAFTPDSDYGICFAEKGILQLEVSTLLNNATTLSQFHAGRAVNAVPDRAYVMLDSSDYDEQTLMRLADASDGDFEFNYTIDGLMIISRGKAAHACEPDKGYNAAAALVDLISNVYTTRETGSICSFIDYAINKETNGRSLGLKMSDAVSGSLTVNLSSVNIEGQTAKAVFDIRYPVTVSVNRVLKQFKKVAKISDLKVTVLNHEEPLYADKDSELVKLLSDAYESVTGEKAELYSTGGGTYARMLGGHGVAFGPAFKNDDVRMHNADESMDKENFLKHAQICLEAMYRMFTDGE</sequence>
<dbReference type="RefSeq" id="WP_101029466.1">
    <property type="nucleotide sequence ID" value="NZ_CABMMZ010000069.1"/>
</dbReference>
<gene>
    <name evidence="9" type="primary">pepV</name>
    <name evidence="9" type="ORF">RBATCC27255_01523</name>
</gene>
<dbReference type="EMBL" id="NNSR01000069">
    <property type="protein sequence ID" value="PKD27757.1"/>
    <property type="molecule type" value="Genomic_DNA"/>
</dbReference>
<evidence type="ECO:0000256" key="3">
    <source>
        <dbReference type="ARBA" id="ARBA00022670"/>
    </source>
</evidence>
<reference evidence="9" key="1">
    <citation type="journal article" date="2018" name="Environ. Microbiol.">
        <title>Sporulation capability and amylosome conservation among diverse human colonic and rumen isolates of the keystone starch-degrader Ruminococcus bromii.</title>
        <authorList>
            <person name="Mukhopadhya I."/>
            <person name="Morais S."/>
            <person name="Laverde-Gomez J."/>
            <person name="Sheridan P.O."/>
            <person name="Walker A.W."/>
            <person name="Kelly W."/>
            <person name="Klieve A.V."/>
            <person name="Ouwerkerk D."/>
            <person name="Duncan S.H."/>
            <person name="Louis P."/>
            <person name="Koropatkin N."/>
            <person name="Cockburn D."/>
            <person name="Kibler R."/>
            <person name="Cooper P.J."/>
            <person name="Sandoval C."/>
            <person name="Crost E."/>
            <person name="Juge N."/>
            <person name="Bayer E.A."/>
            <person name="Flint H.J."/>
        </authorList>
    </citation>
    <scope>NUCLEOTIDE SEQUENCE [LARGE SCALE GENOMIC DNA]</scope>
    <source>
        <strain evidence="9">ATCC 27255</strain>
    </source>
</reference>
<dbReference type="EC" id="3.4.13.-" evidence="9"/>
<keyword evidence="8" id="KW-0482">Metalloprotease</keyword>
<evidence type="ECO:0000313" key="9">
    <source>
        <dbReference type="EMBL" id="PKD27757.1"/>
    </source>
</evidence>
<dbReference type="InterPro" id="IPR010964">
    <property type="entry name" value="M20A_pepV-rel"/>
</dbReference>
<keyword evidence="3" id="KW-0645">Protease</keyword>
<dbReference type="Pfam" id="PF01546">
    <property type="entry name" value="Peptidase_M20"/>
    <property type="match status" value="1"/>
</dbReference>
<dbReference type="SUPFAM" id="SSF53187">
    <property type="entry name" value="Zn-dependent exopeptidases"/>
    <property type="match status" value="1"/>
</dbReference>
<dbReference type="InterPro" id="IPR002933">
    <property type="entry name" value="Peptidase_M20"/>
</dbReference>
<organism evidence="9 10">
    <name type="scientific">Ruminococcus bromii</name>
    <dbReference type="NCBI Taxonomy" id="40518"/>
    <lineage>
        <taxon>Bacteria</taxon>
        <taxon>Bacillati</taxon>
        <taxon>Bacillota</taxon>
        <taxon>Clostridia</taxon>
        <taxon>Eubacteriales</taxon>
        <taxon>Oscillospiraceae</taxon>
        <taxon>Ruminococcus</taxon>
    </lineage>
</organism>
<dbReference type="InterPro" id="IPR036264">
    <property type="entry name" value="Bact_exopeptidase_dim_dom"/>
</dbReference>